<accession>A0A7G9Z986</accession>
<dbReference type="PANTHER" id="PTHR11040">
    <property type="entry name" value="ZINC/IRON TRANSPORTER"/>
    <property type="match status" value="1"/>
</dbReference>
<gene>
    <name evidence="9" type="primary">zupT</name>
    <name evidence="9" type="ORF">IPLBMFHP_00006</name>
</gene>
<keyword evidence="7 8" id="KW-0472">Membrane</keyword>
<dbReference type="GO" id="GO:0005385">
    <property type="term" value="F:zinc ion transmembrane transporter activity"/>
    <property type="evidence" value="ECO:0007669"/>
    <property type="project" value="TreeGrafter"/>
</dbReference>
<dbReference type="GO" id="GO:0005886">
    <property type="term" value="C:plasma membrane"/>
    <property type="evidence" value="ECO:0007669"/>
    <property type="project" value="UniProtKB-SubCell"/>
</dbReference>
<feature type="transmembrane region" description="Helical" evidence="8">
    <location>
        <begin position="160"/>
        <end position="183"/>
    </location>
</feature>
<dbReference type="Pfam" id="PF02535">
    <property type="entry name" value="Zip"/>
    <property type="match status" value="1"/>
</dbReference>
<keyword evidence="4 8" id="KW-0812">Transmembrane</keyword>
<feature type="transmembrane region" description="Helical" evidence="8">
    <location>
        <begin position="119"/>
        <end position="139"/>
    </location>
</feature>
<name>A0A7G9Z986_9EURY</name>
<evidence type="ECO:0000256" key="7">
    <source>
        <dbReference type="ARBA" id="ARBA00023136"/>
    </source>
</evidence>
<proteinExistence type="inferred from homology"/>
<evidence type="ECO:0000313" key="9">
    <source>
        <dbReference type="EMBL" id="QNO56820.1"/>
    </source>
</evidence>
<feature type="transmembrane region" description="Helical" evidence="8">
    <location>
        <begin position="58"/>
        <end position="75"/>
    </location>
</feature>
<feature type="transmembrane region" description="Helical" evidence="8">
    <location>
        <begin position="189"/>
        <end position="208"/>
    </location>
</feature>
<feature type="transmembrane region" description="Helical" evidence="8">
    <location>
        <begin position="31"/>
        <end position="52"/>
    </location>
</feature>
<comment type="subcellular location">
    <subcellularLocation>
        <location evidence="1">Cell membrane</location>
        <topology evidence="1">Multi-pass membrane protein</topology>
    </subcellularLocation>
</comment>
<evidence type="ECO:0000256" key="5">
    <source>
        <dbReference type="ARBA" id="ARBA00022833"/>
    </source>
</evidence>
<dbReference type="InterPro" id="IPR003689">
    <property type="entry name" value="ZIP"/>
</dbReference>
<evidence type="ECO:0000256" key="8">
    <source>
        <dbReference type="SAM" id="Phobius"/>
    </source>
</evidence>
<sequence length="243" mass="26198">MNDLLLIISLIFVGQTLGCLVGLIKKPKEAFLYGSLAFAASMMLGISFFQLIPESLEITPPYLVIISFLIGVVSFRIIDKTLPHINPELLKKEKPSIERSVTMLVIGMALHNIPEGLAIGVGFALTPALGIMIAVGIAAQDVPENIATIVPLYCLTKKRIKSFIIVTVTILFELLGFIFGYYFLKGTSLDLLGASLALAAGFMTYISIEELIPAAQIRQNLKVGVGGLILGLICVLAICLYAK</sequence>
<reference evidence="9" key="1">
    <citation type="submission" date="2020-06" db="EMBL/GenBank/DDBJ databases">
        <title>Unique genomic features of the anaerobic methanotrophic archaea.</title>
        <authorList>
            <person name="Chadwick G.L."/>
            <person name="Skennerton C.T."/>
            <person name="Laso-Perez R."/>
            <person name="Leu A.O."/>
            <person name="Speth D.R."/>
            <person name="Yu H."/>
            <person name="Morgan-Lang C."/>
            <person name="Hatzenpichler R."/>
            <person name="Goudeau D."/>
            <person name="Malmstrom R."/>
            <person name="Brazelton W.J."/>
            <person name="Woyke T."/>
            <person name="Hallam S.J."/>
            <person name="Tyson G.W."/>
            <person name="Wegener G."/>
            <person name="Boetius A."/>
            <person name="Orphan V."/>
        </authorList>
    </citation>
    <scope>NUCLEOTIDE SEQUENCE</scope>
</reference>
<evidence type="ECO:0000256" key="3">
    <source>
        <dbReference type="ARBA" id="ARBA00022475"/>
    </source>
</evidence>
<evidence type="ECO:0000256" key="1">
    <source>
        <dbReference type="ARBA" id="ARBA00004651"/>
    </source>
</evidence>
<keyword evidence="6 8" id="KW-1133">Transmembrane helix</keyword>
<feature type="transmembrane region" description="Helical" evidence="8">
    <location>
        <begin position="220"/>
        <end position="242"/>
    </location>
</feature>
<feature type="transmembrane region" description="Helical" evidence="8">
    <location>
        <begin position="6"/>
        <end position="24"/>
    </location>
</feature>
<evidence type="ECO:0000256" key="6">
    <source>
        <dbReference type="ARBA" id="ARBA00022989"/>
    </source>
</evidence>
<dbReference type="PANTHER" id="PTHR11040:SF211">
    <property type="entry name" value="ZINC TRANSPORTER ZIP11"/>
    <property type="match status" value="1"/>
</dbReference>
<keyword evidence="3" id="KW-1003">Cell membrane</keyword>
<dbReference type="AlphaFoldDB" id="A0A7G9Z986"/>
<dbReference type="EMBL" id="MT631670">
    <property type="protein sequence ID" value="QNO56820.1"/>
    <property type="molecule type" value="Genomic_DNA"/>
</dbReference>
<keyword evidence="5" id="KW-0862">Zinc</keyword>
<evidence type="ECO:0000256" key="4">
    <source>
        <dbReference type="ARBA" id="ARBA00022692"/>
    </source>
</evidence>
<evidence type="ECO:0000256" key="2">
    <source>
        <dbReference type="ARBA" id="ARBA00006939"/>
    </source>
</evidence>
<organism evidence="9">
    <name type="scientific">Candidatus Methanophaga sp. ANME-1 ERB7</name>
    <dbReference type="NCBI Taxonomy" id="2759913"/>
    <lineage>
        <taxon>Archaea</taxon>
        <taxon>Methanobacteriati</taxon>
        <taxon>Methanobacteriota</taxon>
        <taxon>Stenosarchaea group</taxon>
        <taxon>Methanomicrobia</taxon>
        <taxon>Candidatus Methanophagales</taxon>
        <taxon>Candidatus Methanophagaceae</taxon>
        <taxon>Candidatus Methanophaga</taxon>
    </lineage>
</organism>
<protein>
    <submittedName>
        <fullName evidence="9">Zinc transporter ZupT</fullName>
    </submittedName>
</protein>
<comment type="similarity">
    <text evidence="2">Belongs to the ZIP transporter (TC 2.A.5) family.</text>
</comment>